<dbReference type="EMBL" id="PHGZ01000009">
    <property type="protein sequence ID" value="PJG83274.1"/>
    <property type="molecule type" value="Genomic_DNA"/>
</dbReference>
<sequence>MKKANAAKALMLGLGIAVNGQSEPNLIHNISHSVEEIRTMANTQATVEDVFKEVGALAQSLKKLNILIKSRLANVDTNERYSLQLVNQALDFGINLIKNRYENEIYEDFFDEFKALASAKHTLEVYLRHIQERKDGIEIVRLSNLTLSQDDVNEMMKARD</sequence>
<name>A0A2M8RWL8_9PAST</name>
<accession>A0A2M8RWL8</accession>
<dbReference type="AlphaFoldDB" id="A0A2M8RWL8"/>
<reference evidence="1 2" key="1">
    <citation type="submission" date="2017-11" db="EMBL/GenBank/DDBJ databases">
        <title>Reclassification of Bisgaard taxon 5 as Caviibacterium pharyngocola gen. nov., sp. nov.</title>
        <authorList>
            <person name="Christensen H."/>
        </authorList>
    </citation>
    <scope>NUCLEOTIDE SEQUENCE [LARGE SCALE GENOMIC DNA]</scope>
    <source>
        <strain evidence="1 2">7_3</strain>
    </source>
</reference>
<evidence type="ECO:0000313" key="1">
    <source>
        <dbReference type="EMBL" id="PJG83274.1"/>
    </source>
</evidence>
<gene>
    <name evidence="1" type="ORF">CVP04_04860</name>
</gene>
<organism evidence="1 2">
    <name type="scientific">Caviibacterium pharyngocola</name>
    <dbReference type="NCBI Taxonomy" id="28159"/>
    <lineage>
        <taxon>Bacteria</taxon>
        <taxon>Pseudomonadati</taxon>
        <taxon>Pseudomonadota</taxon>
        <taxon>Gammaproteobacteria</taxon>
        <taxon>Pasteurellales</taxon>
        <taxon>Pasteurellaceae</taxon>
        <taxon>Caviibacterium</taxon>
    </lineage>
</organism>
<evidence type="ECO:0000313" key="2">
    <source>
        <dbReference type="Proteomes" id="UP000230282"/>
    </source>
</evidence>
<protein>
    <submittedName>
        <fullName evidence="1">Uncharacterized protein</fullName>
    </submittedName>
</protein>
<proteinExistence type="predicted"/>
<comment type="caution">
    <text evidence="1">The sequence shown here is derived from an EMBL/GenBank/DDBJ whole genome shotgun (WGS) entry which is preliminary data.</text>
</comment>
<keyword evidence="2" id="KW-1185">Reference proteome</keyword>
<dbReference type="Proteomes" id="UP000230282">
    <property type="component" value="Unassembled WGS sequence"/>
</dbReference>